<dbReference type="SMART" id="SM00149">
    <property type="entry name" value="PLCYc"/>
    <property type="match status" value="1"/>
</dbReference>
<sequence>MGGVSDLSVIEESEQLKSNGDSFNGQLREKHQRSDEQSSDHPARSLSPDQYADVDGIGRRTRSLSAVQIQGNSLNNINDEYPNKMPRRSSLASGNRSRMQKHVSFSSSSDEKAIASAGDCIRAMQAGTDMIKIRSVTRHYKRTFVLDQEMSSLTWKPSTKKAEKAFIKISDIREVFKGQTTDIFRQLVKEDYSEDCSFSIIYGDKYESLDLVASSPDEANVWITGLRCLISNRKRSGKYLILAILTKKSCIAESRSLLVFIFPVRGSGFLMEEQVMGLVKQMSPHINLEQILSKHKVRIKKFLAADGTMNRAQFLNFFKEITTRPEVYFILVRYANIGDFLTVDDLMAFLESEQGVSKLSKEDCLGLVKKYEPTRRGRREGFLGIDGFIKYLLEQELFDSKHLNVCEDMDQPLSHYFIASSHNTDLLEDQLTGPSSVEAYKSALLSGCRCVEMDCWDGPNNEPVIYHGQSLTTKITFKSVIQAINEYAFVASEYPVILWIQNHCSTKQQRIIAHYLKEILGDKLCNHFINENQKLLTSPRRLRRKIILKGKKLPVDCKEMEGFVSDEECSGHAPENGEKKKAKKDNANQNKKQVKLIKQLSDLINLKCITFNGFQEAKENNRNYYETSSFEEVSALKLNQASPDEFVNFNKNYLSRIYPATKRVDSSNYNPQDLWNCGCQLVAMNYQTRGEMMDLHTGKFTENGGCGYVLKPPALREDYSYFNPSSKESIPGVDPQILHIRIISGQNLPKPRGSGSKVNAVDPYVILQINGIPIDCAEERSKTIANNGFNPVFDESYEFLINLPELAILRFLVKDDEHIGDDFIGQYSIPLTCVKLGYRHLKLYDDTGELIPLATLFIHVAMTGKRAFGSYKRGMSIKKLKKTREYAQLKTVGIKSIDEIFKEAVKPLRTSTDLRDNVQIAIAQFKEICGLAPSSNIKQCIKYLTSRLTGSSQTFSLSITSNEGYPHLEAIGGVPEGYKKSISTFQSVIPH</sequence>
<dbReference type="FunFam" id="1.10.238.10:FF:000005">
    <property type="entry name" value="Phosphoinositide phospholipase C"/>
    <property type="match status" value="1"/>
</dbReference>
<dbReference type="PRINTS" id="PR00390">
    <property type="entry name" value="PHPHLIPASEC"/>
</dbReference>
<protein>
    <recommendedName>
        <fullName evidence="4">Phosphoinositide phospholipase C</fullName>
        <ecNumber evidence="4">3.1.4.11</ecNumber>
    </recommendedName>
</protein>
<evidence type="ECO:0000259" key="6">
    <source>
        <dbReference type="PROSITE" id="PS50003"/>
    </source>
</evidence>
<dbReference type="PROSITE" id="PS50008">
    <property type="entry name" value="PIPLC_Y_DOMAIN"/>
    <property type="match status" value="1"/>
</dbReference>
<reference evidence="9 10" key="1">
    <citation type="journal article" date="2008" name="Nature">
        <title>The Trichoplax genome and the nature of placozoans.</title>
        <authorList>
            <person name="Srivastava M."/>
            <person name="Begovic E."/>
            <person name="Chapman J."/>
            <person name="Putnam N.H."/>
            <person name="Hellsten U."/>
            <person name="Kawashima T."/>
            <person name="Kuo A."/>
            <person name="Mitros T."/>
            <person name="Salamov A."/>
            <person name="Carpenter M.L."/>
            <person name="Signorovitch A.Y."/>
            <person name="Moreno M.A."/>
            <person name="Kamm K."/>
            <person name="Grimwood J."/>
            <person name="Schmutz J."/>
            <person name="Shapiro H."/>
            <person name="Grigoriev I.V."/>
            <person name="Buss L.W."/>
            <person name="Schierwater B."/>
            <person name="Dellaporta S.L."/>
            <person name="Rokhsar D.S."/>
        </authorList>
    </citation>
    <scope>NUCLEOTIDE SEQUENCE [LARGE SCALE GENOMIC DNA]</scope>
    <source>
        <strain evidence="9 10">Grell-BS-1999</strain>
    </source>
</reference>
<evidence type="ECO:0000256" key="2">
    <source>
        <dbReference type="ARBA" id="ARBA00022490"/>
    </source>
</evidence>
<dbReference type="PROSITE" id="PS50007">
    <property type="entry name" value="PIPLC_X_DOMAIN"/>
    <property type="match status" value="1"/>
</dbReference>
<dbReference type="HOGENOM" id="CLU_002738_0_1_1"/>
<evidence type="ECO:0000259" key="8">
    <source>
        <dbReference type="PROSITE" id="PS50008"/>
    </source>
</evidence>
<dbReference type="GO" id="GO:0048015">
    <property type="term" value="P:phosphatidylinositol-mediated signaling"/>
    <property type="evidence" value="ECO:0000318"/>
    <property type="project" value="GO_Central"/>
</dbReference>
<feature type="domain" description="C2" evidence="7">
    <location>
        <begin position="716"/>
        <end position="844"/>
    </location>
</feature>
<keyword evidence="10" id="KW-1185">Reference proteome</keyword>
<dbReference type="GO" id="GO:0005737">
    <property type="term" value="C:cytoplasm"/>
    <property type="evidence" value="ECO:0007669"/>
    <property type="project" value="UniProtKB-SubCell"/>
</dbReference>
<evidence type="ECO:0000313" key="9">
    <source>
        <dbReference type="EMBL" id="EDV21978.1"/>
    </source>
</evidence>
<dbReference type="InterPro" id="IPR011993">
    <property type="entry name" value="PH-like_dom_sf"/>
</dbReference>
<keyword evidence="2" id="KW-0963">Cytoplasm</keyword>
<dbReference type="RefSeq" id="XP_002115615.1">
    <property type="nucleotide sequence ID" value="XM_002115579.1"/>
</dbReference>
<dbReference type="EMBL" id="DS985251">
    <property type="protein sequence ID" value="EDV21978.1"/>
    <property type="molecule type" value="Genomic_DNA"/>
</dbReference>
<dbReference type="PANTHER" id="PTHR10336">
    <property type="entry name" value="PHOSPHOINOSITIDE-SPECIFIC PHOSPHOLIPASE C FAMILY PROTEIN"/>
    <property type="match status" value="1"/>
</dbReference>
<dbReference type="Pfam" id="PF00387">
    <property type="entry name" value="PI-PLC-Y"/>
    <property type="match status" value="1"/>
</dbReference>
<dbReference type="Pfam" id="PF16457">
    <property type="entry name" value="PH_12"/>
    <property type="match status" value="1"/>
</dbReference>
<dbReference type="InterPro" id="IPR017946">
    <property type="entry name" value="PLC-like_Pdiesterase_TIM-brl"/>
</dbReference>
<proteinExistence type="predicted"/>
<dbReference type="FunCoup" id="B3S5L7">
    <property type="interactions" value="507"/>
</dbReference>
<keyword evidence="4" id="KW-0443">Lipid metabolism</keyword>
<dbReference type="CDD" id="cd13364">
    <property type="entry name" value="PH_PLC_eta"/>
    <property type="match status" value="1"/>
</dbReference>
<dbReference type="PROSITE" id="PS50003">
    <property type="entry name" value="PH_DOMAIN"/>
    <property type="match status" value="1"/>
</dbReference>
<name>B3S5L7_TRIAD</name>
<feature type="region of interest" description="Disordered" evidence="5">
    <location>
        <begin position="1"/>
        <end position="54"/>
    </location>
</feature>
<dbReference type="KEGG" id="tad:TRIADDRAFT_29799"/>
<dbReference type="GeneID" id="6756715"/>
<keyword evidence="4" id="KW-0442">Lipid degradation</keyword>
<evidence type="ECO:0000259" key="7">
    <source>
        <dbReference type="PROSITE" id="PS50004"/>
    </source>
</evidence>
<accession>B3S5L7</accession>
<dbReference type="CDD" id="cd16206">
    <property type="entry name" value="EFh_PRIP"/>
    <property type="match status" value="1"/>
</dbReference>
<evidence type="ECO:0000256" key="3">
    <source>
        <dbReference type="ARBA" id="ARBA00023224"/>
    </source>
</evidence>
<comment type="subcellular location">
    <subcellularLocation>
        <location evidence="1">Cytoplasm</location>
    </subcellularLocation>
</comment>
<dbReference type="Proteomes" id="UP000009022">
    <property type="component" value="Unassembled WGS sequence"/>
</dbReference>
<dbReference type="SUPFAM" id="SSF51695">
    <property type="entry name" value="PLC-like phosphodiesterases"/>
    <property type="match status" value="1"/>
</dbReference>
<dbReference type="EC" id="3.1.4.11" evidence="4"/>
<dbReference type="GO" id="GO:0032228">
    <property type="term" value="P:regulation of synaptic transmission, GABAergic"/>
    <property type="evidence" value="ECO:0000318"/>
    <property type="project" value="GO_Central"/>
</dbReference>
<dbReference type="PANTHER" id="PTHR10336:SF196">
    <property type="entry name" value="PHOSPHOINOSITIDE PHOSPHOLIPASE C"/>
    <property type="match status" value="1"/>
</dbReference>
<dbReference type="FunFam" id="3.20.20.190:FF:000001">
    <property type="entry name" value="Phosphoinositide phospholipase C"/>
    <property type="match status" value="1"/>
</dbReference>
<dbReference type="GO" id="GO:0016042">
    <property type="term" value="P:lipid catabolic process"/>
    <property type="evidence" value="ECO:0007669"/>
    <property type="project" value="UniProtKB-KW"/>
</dbReference>
<gene>
    <name evidence="9" type="ORF">TRIADDRAFT_29799</name>
</gene>
<dbReference type="Pfam" id="PF00168">
    <property type="entry name" value="C2"/>
    <property type="match status" value="1"/>
</dbReference>
<dbReference type="STRING" id="10228.B3S5L7"/>
<feature type="compositionally biased region" description="Polar residues" evidence="5">
    <location>
        <begin position="16"/>
        <end position="25"/>
    </location>
</feature>
<dbReference type="PROSITE" id="PS50004">
    <property type="entry name" value="C2"/>
    <property type="match status" value="1"/>
</dbReference>
<keyword evidence="3" id="KW-0807">Transducer</keyword>
<dbReference type="CTD" id="6756715"/>
<dbReference type="InterPro" id="IPR001192">
    <property type="entry name" value="PI-PLC_fam"/>
</dbReference>
<organism evidence="9 10">
    <name type="scientific">Trichoplax adhaerens</name>
    <name type="common">Trichoplax reptans</name>
    <dbReference type="NCBI Taxonomy" id="10228"/>
    <lineage>
        <taxon>Eukaryota</taxon>
        <taxon>Metazoa</taxon>
        <taxon>Placozoa</taxon>
        <taxon>Uniplacotomia</taxon>
        <taxon>Trichoplacea</taxon>
        <taxon>Trichoplacidae</taxon>
        <taxon>Trichoplax</taxon>
    </lineage>
</organism>
<dbReference type="SUPFAM" id="SSF50729">
    <property type="entry name" value="PH domain-like"/>
    <property type="match status" value="1"/>
</dbReference>
<dbReference type="Pfam" id="PF00388">
    <property type="entry name" value="PI-PLC-X"/>
    <property type="match status" value="1"/>
</dbReference>
<dbReference type="CDD" id="cd00275">
    <property type="entry name" value="C2_PLC_like"/>
    <property type="match status" value="1"/>
</dbReference>
<dbReference type="InParanoid" id="B3S5L7"/>
<dbReference type="GO" id="GO:0051209">
    <property type="term" value="P:release of sequestered calcium ion into cytosol"/>
    <property type="evidence" value="ECO:0000318"/>
    <property type="project" value="GO_Central"/>
</dbReference>
<dbReference type="eggNOG" id="KOG0169">
    <property type="taxonomic scope" value="Eukaryota"/>
</dbReference>
<dbReference type="InterPro" id="IPR011992">
    <property type="entry name" value="EF-hand-dom_pair"/>
</dbReference>
<dbReference type="OMA" id="NCYDSEG"/>
<dbReference type="InterPro" id="IPR000909">
    <property type="entry name" value="PLipase_C_PInositol-sp_X_dom"/>
</dbReference>
<dbReference type="CDD" id="cd08597">
    <property type="entry name" value="PI-PLCc_PRIP_metazoa"/>
    <property type="match status" value="1"/>
</dbReference>
<dbReference type="GO" id="GO:0046488">
    <property type="term" value="P:phosphatidylinositol metabolic process"/>
    <property type="evidence" value="ECO:0000318"/>
    <property type="project" value="GO_Central"/>
</dbReference>
<feature type="region of interest" description="Disordered" evidence="5">
    <location>
        <begin position="74"/>
        <end position="107"/>
    </location>
</feature>
<dbReference type="Pfam" id="PF09279">
    <property type="entry name" value="EF-hand_like"/>
    <property type="match status" value="1"/>
</dbReference>
<dbReference type="OrthoDB" id="269822at2759"/>
<dbReference type="Gene3D" id="2.60.40.150">
    <property type="entry name" value="C2 domain"/>
    <property type="match status" value="1"/>
</dbReference>
<feature type="region of interest" description="Disordered" evidence="5">
    <location>
        <begin position="567"/>
        <end position="590"/>
    </location>
</feature>
<dbReference type="GO" id="GO:0004435">
    <property type="term" value="F:phosphatidylinositol-4,5-bisphosphate phospholipase C activity"/>
    <property type="evidence" value="ECO:0000318"/>
    <property type="project" value="GO_Central"/>
</dbReference>
<keyword evidence="4" id="KW-0378">Hydrolase</keyword>
<dbReference type="Gene3D" id="1.10.238.10">
    <property type="entry name" value="EF-hand"/>
    <property type="match status" value="1"/>
</dbReference>
<dbReference type="Gene3D" id="3.20.20.190">
    <property type="entry name" value="Phosphatidylinositol (PI) phosphodiesterase"/>
    <property type="match status" value="1"/>
</dbReference>
<feature type="domain" description="PH" evidence="6">
    <location>
        <begin position="122"/>
        <end position="231"/>
    </location>
</feature>
<dbReference type="GO" id="GO:0007214">
    <property type="term" value="P:gamma-aminobutyric acid signaling pathway"/>
    <property type="evidence" value="ECO:0000318"/>
    <property type="project" value="GO_Central"/>
</dbReference>
<evidence type="ECO:0000256" key="1">
    <source>
        <dbReference type="ARBA" id="ARBA00004496"/>
    </source>
</evidence>
<dbReference type="Gene3D" id="2.30.29.30">
    <property type="entry name" value="Pleckstrin-homology domain (PH domain)/Phosphotyrosine-binding domain (PTB)"/>
    <property type="match status" value="1"/>
</dbReference>
<dbReference type="InterPro" id="IPR001849">
    <property type="entry name" value="PH_domain"/>
</dbReference>
<evidence type="ECO:0000256" key="5">
    <source>
        <dbReference type="SAM" id="MobiDB-lite"/>
    </source>
</evidence>
<feature type="compositionally biased region" description="Basic and acidic residues" evidence="5">
    <location>
        <begin position="27"/>
        <end position="43"/>
    </location>
</feature>
<dbReference type="FunFam" id="2.30.29.30:FF:000025">
    <property type="entry name" value="Phosphoinositide phospholipase C"/>
    <property type="match status" value="1"/>
</dbReference>
<dbReference type="InterPro" id="IPR000008">
    <property type="entry name" value="C2_dom"/>
</dbReference>
<dbReference type="AlphaFoldDB" id="B3S5L7"/>
<evidence type="ECO:0000313" key="10">
    <source>
        <dbReference type="Proteomes" id="UP000009022"/>
    </source>
</evidence>
<dbReference type="SMART" id="SM00239">
    <property type="entry name" value="C2"/>
    <property type="match status" value="1"/>
</dbReference>
<feature type="domain" description="PI-PLC Y-box" evidence="8">
    <location>
        <begin position="609"/>
        <end position="716"/>
    </location>
</feature>
<feature type="compositionally biased region" description="Polar residues" evidence="5">
    <location>
        <begin position="90"/>
        <end position="107"/>
    </location>
</feature>
<dbReference type="InterPro" id="IPR035892">
    <property type="entry name" value="C2_domain_sf"/>
</dbReference>
<dbReference type="SUPFAM" id="SSF49562">
    <property type="entry name" value="C2 domain (Calcium/lipid-binding domain, CaLB)"/>
    <property type="match status" value="1"/>
</dbReference>
<dbReference type="InterPro" id="IPR015359">
    <property type="entry name" value="PLC_EF-hand-like"/>
</dbReference>
<evidence type="ECO:0000256" key="4">
    <source>
        <dbReference type="RuleBase" id="RU361133"/>
    </source>
</evidence>
<dbReference type="InterPro" id="IPR001711">
    <property type="entry name" value="PLipase_C_Pinositol-sp_Y"/>
</dbReference>
<dbReference type="SUPFAM" id="SSF47473">
    <property type="entry name" value="EF-hand"/>
    <property type="match status" value="1"/>
</dbReference>
<dbReference type="SMART" id="SM00148">
    <property type="entry name" value="PLCXc"/>
    <property type="match status" value="1"/>
</dbReference>
<dbReference type="PhylomeDB" id="B3S5L7"/>
<comment type="catalytic activity">
    <reaction evidence="4">
        <text>a 1,2-diacyl-sn-glycero-3-phospho-(1D-myo-inositol-4,5-bisphosphate) + H2O = 1D-myo-inositol 1,4,5-trisphosphate + a 1,2-diacyl-sn-glycerol + H(+)</text>
        <dbReference type="Rhea" id="RHEA:33179"/>
        <dbReference type="ChEBI" id="CHEBI:15377"/>
        <dbReference type="ChEBI" id="CHEBI:15378"/>
        <dbReference type="ChEBI" id="CHEBI:17815"/>
        <dbReference type="ChEBI" id="CHEBI:58456"/>
        <dbReference type="ChEBI" id="CHEBI:203600"/>
        <dbReference type="EC" id="3.1.4.11"/>
    </reaction>
</comment>